<proteinExistence type="predicted"/>
<feature type="compositionally biased region" description="Polar residues" evidence="1">
    <location>
        <begin position="14"/>
        <end position="23"/>
    </location>
</feature>
<dbReference type="EMBL" id="CAJNOQ010019401">
    <property type="protein sequence ID" value="CAF1449434.1"/>
    <property type="molecule type" value="Genomic_DNA"/>
</dbReference>
<evidence type="ECO:0000256" key="1">
    <source>
        <dbReference type="SAM" id="MobiDB-lite"/>
    </source>
</evidence>
<feature type="compositionally biased region" description="Basic and acidic residues" evidence="1">
    <location>
        <begin position="1"/>
        <end position="13"/>
    </location>
</feature>
<protein>
    <submittedName>
        <fullName evidence="2">Uncharacterized protein</fullName>
    </submittedName>
</protein>
<accession>A0A815PIM9</accession>
<evidence type="ECO:0000313" key="3">
    <source>
        <dbReference type="EMBL" id="CAF4323179.1"/>
    </source>
</evidence>
<feature type="region of interest" description="Disordered" evidence="1">
    <location>
        <begin position="1"/>
        <end position="23"/>
    </location>
</feature>
<dbReference type="Proteomes" id="UP000663829">
    <property type="component" value="Unassembled WGS sequence"/>
</dbReference>
<dbReference type="EMBL" id="CAJOBC010084849">
    <property type="protein sequence ID" value="CAF4323179.1"/>
    <property type="molecule type" value="Genomic_DNA"/>
</dbReference>
<comment type="caution">
    <text evidence="2">The sequence shown here is derived from an EMBL/GenBank/DDBJ whole genome shotgun (WGS) entry which is preliminary data.</text>
</comment>
<gene>
    <name evidence="2" type="ORF">GPM918_LOCUS34677</name>
    <name evidence="3" type="ORF">SRO942_LOCUS35381</name>
</gene>
<organism evidence="2 4">
    <name type="scientific">Didymodactylos carnosus</name>
    <dbReference type="NCBI Taxonomy" id="1234261"/>
    <lineage>
        <taxon>Eukaryota</taxon>
        <taxon>Metazoa</taxon>
        <taxon>Spiralia</taxon>
        <taxon>Gnathifera</taxon>
        <taxon>Rotifera</taxon>
        <taxon>Eurotatoria</taxon>
        <taxon>Bdelloidea</taxon>
        <taxon>Philodinida</taxon>
        <taxon>Philodinidae</taxon>
        <taxon>Didymodactylos</taxon>
    </lineage>
</organism>
<name>A0A815PIM9_9BILA</name>
<evidence type="ECO:0000313" key="2">
    <source>
        <dbReference type="EMBL" id="CAF1449434.1"/>
    </source>
</evidence>
<reference evidence="2" key="1">
    <citation type="submission" date="2021-02" db="EMBL/GenBank/DDBJ databases">
        <authorList>
            <person name="Nowell W R."/>
        </authorList>
    </citation>
    <scope>NUCLEOTIDE SEQUENCE</scope>
</reference>
<keyword evidence="4" id="KW-1185">Reference proteome</keyword>
<evidence type="ECO:0000313" key="4">
    <source>
        <dbReference type="Proteomes" id="UP000663829"/>
    </source>
</evidence>
<sequence>MFRDAHNRDDRSQSSRLPSPVRQSVSKYVGIGLTEASVSLDHPSTPVLSTKLTSLVQTERRKNRPEIFSVYDFPKWCNDHQDGTVPHSTIVPFYYCNDVNDLFEESTLLTCLFYYLIEETNIEDYLNNYNDDLTEKYKDLKNRLQNKPVEEKQFNEVFNEKFKIKFKSLDIFNMSIEQNDNKQNHFNLLNRLKEEIIQSLNYYNNISPKSEIRKKLNEIISSIDDLDTKFKQIISSNCFDINLEFKDIKEKQEFYQYLKENNTNDILIQLLLIIEDSLTQPKICLQDSI</sequence>
<dbReference type="AlphaFoldDB" id="A0A815PIM9"/>
<dbReference type="Proteomes" id="UP000681722">
    <property type="component" value="Unassembled WGS sequence"/>
</dbReference>